<dbReference type="Proteomes" id="UP001292094">
    <property type="component" value="Unassembled WGS sequence"/>
</dbReference>
<evidence type="ECO:0000313" key="1">
    <source>
        <dbReference type="EMBL" id="KAK4309838.1"/>
    </source>
</evidence>
<accession>A0AAE1PK54</accession>
<dbReference type="EMBL" id="JAWZYT010001708">
    <property type="protein sequence ID" value="KAK4309838.1"/>
    <property type="molecule type" value="Genomic_DNA"/>
</dbReference>
<name>A0AAE1PK54_9EUCA</name>
<proteinExistence type="predicted"/>
<sequence>MRATQATRNTVLYILVPDDTPSTACWRSLDIPKCRWSLSVCVVQFPFGGPVVPPTRGPHLNFWGSSCPTNTWPPPQLLGVQLSHQHGAPTSTFGGPVVPPTRGPHLNFWGSSCPTNTWPPPQLLGVQLSPQHVAPTSTFGGPVVPPTRGPHLNFWGSSCPTNTWPPPQLLGVQLSQQVQAPHYTSQHTK</sequence>
<keyword evidence="2" id="KW-1185">Reference proteome</keyword>
<organism evidence="1 2">
    <name type="scientific">Petrolisthes manimaculis</name>
    <dbReference type="NCBI Taxonomy" id="1843537"/>
    <lineage>
        <taxon>Eukaryota</taxon>
        <taxon>Metazoa</taxon>
        <taxon>Ecdysozoa</taxon>
        <taxon>Arthropoda</taxon>
        <taxon>Crustacea</taxon>
        <taxon>Multicrustacea</taxon>
        <taxon>Malacostraca</taxon>
        <taxon>Eumalacostraca</taxon>
        <taxon>Eucarida</taxon>
        <taxon>Decapoda</taxon>
        <taxon>Pleocyemata</taxon>
        <taxon>Anomura</taxon>
        <taxon>Galatheoidea</taxon>
        <taxon>Porcellanidae</taxon>
        <taxon>Petrolisthes</taxon>
    </lineage>
</organism>
<comment type="caution">
    <text evidence="1">The sequence shown here is derived from an EMBL/GenBank/DDBJ whole genome shotgun (WGS) entry which is preliminary data.</text>
</comment>
<evidence type="ECO:0000313" key="2">
    <source>
        <dbReference type="Proteomes" id="UP001292094"/>
    </source>
</evidence>
<dbReference type="AlphaFoldDB" id="A0AAE1PK54"/>
<gene>
    <name evidence="1" type="ORF">Pmani_018544</name>
</gene>
<protein>
    <submittedName>
        <fullName evidence="1">Uncharacterized protein</fullName>
    </submittedName>
</protein>
<reference evidence="1" key="1">
    <citation type="submission" date="2023-11" db="EMBL/GenBank/DDBJ databases">
        <title>Genome assemblies of two species of porcelain crab, Petrolisthes cinctipes and Petrolisthes manimaculis (Anomura: Porcellanidae).</title>
        <authorList>
            <person name="Angst P."/>
        </authorList>
    </citation>
    <scope>NUCLEOTIDE SEQUENCE</scope>
    <source>
        <strain evidence="1">PB745_02</strain>
        <tissue evidence="1">Gill</tissue>
    </source>
</reference>